<proteinExistence type="predicted"/>
<reference evidence="1 2" key="1">
    <citation type="journal article" date="2014" name="Genome Announc.">
        <title>Draft genome sequences of the altered schaedler flora, a defined bacterial community from gnotobiotic mice.</title>
        <authorList>
            <person name="Wannemuehler M.J."/>
            <person name="Overstreet A.M."/>
            <person name="Ward D.V."/>
            <person name="Phillips G.J."/>
        </authorList>
    </citation>
    <scope>NUCLEOTIDE SEQUENCE [LARGE SCALE GENOMIC DNA]</scope>
    <source>
        <strain evidence="1 2">ASF492</strain>
    </source>
</reference>
<dbReference type="EMBL" id="AQFT01000136">
    <property type="protein sequence ID" value="EMZ21106.1"/>
    <property type="molecule type" value="Genomic_DNA"/>
</dbReference>
<comment type="caution">
    <text evidence="1">The sequence shown here is derived from an EMBL/GenBank/DDBJ whole genome shotgun (WGS) entry which is preliminary data.</text>
</comment>
<dbReference type="PATRIC" id="fig|1235802.3.peg.4942"/>
<sequence>MVNDIKIKIKQNSIIEEVKDISNYIPINFTYYDPRNSLFKAGRRDRERVTVYTCNNSENCDACKRNKCAMLNGLYAHSCSYGQIKREEGYTKAARRCGDLIRKRKDEYGDVAYSKGDLKFLCYIGDYVFLPLPHLINYSNSIREKNFFKGDGDIIRKENFTPEFIVELIKYRPRAMMGGEITSYQREEIPKFCSQLKRYMPDIFDKVKMIYPEIEDRIKDIDYKDKEAKVVTLLPGKVKLSTKILEWDGSVIKAEGNQLTFWGLTKEPVVITPDENTYVQIIDSAMVTEDTEFKDE</sequence>
<accession>N1ZYX7</accession>
<dbReference type="eggNOG" id="ENOG5034B1E">
    <property type="taxonomic scope" value="Bacteria"/>
</dbReference>
<dbReference type="STRING" id="1235802.C823_04679"/>
<protein>
    <submittedName>
        <fullName evidence="1">Uncharacterized protein</fullName>
    </submittedName>
</protein>
<dbReference type="Proteomes" id="UP000012589">
    <property type="component" value="Unassembled WGS sequence"/>
</dbReference>
<keyword evidence="2" id="KW-1185">Reference proteome</keyword>
<organism evidence="1 2">
    <name type="scientific">Eubacterium plexicaudatum ASF492</name>
    <dbReference type="NCBI Taxonomy" id="1235802"/>
    <lineage>
        <taxon>Bacteria</taxon>
        <taxon>Bacillati</taxon>
        <taxon>Bacillota</taxon>
        <taxon>Clostridia</taxon>
        <taxon>Eubacteriales</taxon>
        <taxon>Eubacteriaceae</taxon>
        <taxon>Eubacterium</taxon>
    </lineage>
</organism>
<dbReference type="AlphaFoldDB" id="N1ZYX7"/>
<gene>
    <name evidence="1" type="ORF">C823_04679</name>
</gene>
<name>N1ZYX7_9FIRM</name>
<evidence type="ECO:0000313" key="1">
    <source>
        <dbReference type="EMBL" id="EMZ21106.1"/>
    </source>
</evidence>
<dbReference type="HOGENOM" id="CLU_1000079_0_0_9"/>
<evidence type="ECO:0000313" key="2">
    <source>
        <dbReference type="Proteomes" id="UP000012589"/>
    </source>
</evidence>